<evidence type="ECO:0000313" key="2">
    <source>
        <dbReference type="Ensembl" id="ENSCCRP00000100729.1"/>
    </source>
</evidence>
<feature type="signal peptide" evidence="1">
    <location>
        <begin position="1"/>
        <end position="21"/>
    </location>
</feature>
<protein>
    <submittedName>
        <fullName evidence="2">Si:ch211-113d11.8</fullName>
    </submittedName>
</protein>
<dbReference type="Ensembl" id="ENSCCRT00000166153.1">
    <property type="protein sequence ID" value="ENSCCRP00000100729.1"/>
    <property type="gene ID" value="ENSCCRG00000080767.1"/>
</dbReference>
<reference evidence="2" key="2">
    <citation type="submission" date="2025-09" db="UniProtKB">
        <authorList>
            <consortium name="Ensembl"/>
        </authorList>
    </citation>
    <scope>IDENTIFICATION</scope>
</reference>
<proteinExistence type="predicted"/>
<dbReference type="OMA" id="FTPPVCR"/>
<dbReference type="AlphaFoldDB" id="A0A9J7X0H3"/>
<feature type="chain" id="PRO_5045821349" evidence="1">
    <location>
        <begin position="22"/>
        <end position="186"/>
    </location>
</feature>
<dbReference type="Proteomes" id="UP001108240">
    <property type="component" value="Unplaced"/>
</dbReference>
<evidence type="ECO:0000256" key="1">
    <source>
        <dbReference type="SAM" id="SignalP"/>
    </source>
</evidence>
<organism evidence="2 3">
    <name type="scientific">Cyprinus carpio carpio</name>
    <dbReference type="NCBI Taxonomy" id="630221"/>
    <lineage>
        <taxon>Eukaryota</taxon>
        <taxon>Metazoa</taxon>
        <taxon>Chordata</taxon>
        <taxon>Craniata</taxon>
        <taxon>Vertebrata</taxon>
        <taxon>Euteleostomi</taxon>
        <taxon>Actinopterygii</taxon>
        <taxon>Neopterygii</taxon>
        <taxon>Teleostei</taxon>
        <taxon>Ostariophysi</taxon>
        <taxon>Cypriniformes</taxon>
        <taxon>Cyprinidae</taxon>
        <taxon>Cyprininae</taxon>
        <taxon>Cyprinus</taxon>
    </lineage>
</organism>
<dbReference type="GeneTree" id="ENSGT00840000132118"/>
<name>A0A9J7X0H3_CYPCA</name>
<evidence type="ECO:0000313" key="3">
    <source>
        <dbReference type="Proteomes" id="UP001108240"/>
    </source>
</evidence>
<accession>A0A9J7X0H3</accession>
<reference evidence="2" key="1">
    <citation type="submission" date="2025-08" db="UniProtKB">
        <authorList>
            <consortium name="Ensembl"/>
        </authorList>
    </citation>
    <scope>IDENTIFICATION</scope>
</reference>
<keyword evidence="1" id="KW-0732">Signal</keyword>
<sequence length="186" mass="20506">MNIMVQKAMVFLFMLIGWSQTFPYHNVPTEDKVMKDADKIERERRDVMQSGTDFTPPVCRVVNESLDCSSPSGNETWEVNYIMSDGAGSGIDTPLFSVDIDCCEGNITFFNILNVTVDENGYNATTVKYTGPCCLINVEISVVDKAGNKAKCPFNIKQPVTTISPMTVSPTSSSFTTTISLWSSLI</sequence>
<keyword evidence="3" id="KW-1185">Reference proteome</keyword>